<name>A0A919CPV7_9PROT</name>
<reference evidence="6" key="1">
    <citation type="journal article" date="2014" name="Int. J. Syst. Evol. Microbiol.">
        <title>Complete genome sequence of Corynebacterium casei LMG S-19264T (=DSM 44701T), isolated from a smear-ripened cheese.</title>
        <authorList>
            <consortium name="US DOE Joint Genome Institute (JGI-PGF)"/>
            <person name="Walter F."/>
            <person name="Albersmeier A."/>
            <person name="Kalinowski J."/>
            <person name="Ruckert C."/>
        </authorList>
    </citation>
    <scope>NUCLEOTIDE SEQUENCE</scope>
    <source>
        <strain evidence="6">KCTC 42651</strain>
    </source>
</reference>
<dbReference type="SUPFAM" id="SSF103473">
    <property type="entry name" value="MFS general substrate transporter"/>
    <property type="match status" value="1"/>
</dbReference>
<dbReference type="RefSeq" id="WP_189988165.1">
    <property type="nucleotide sequence ID" value="NZ_BMZS01000003.1"/>
</dbReference>
<feature type="transmembrane region" description="Helical" evidence="4">
    <location>
        <begin position="226"/>
        <end position="247"/>
    </location>
</feature>
<dbReference type="PANTHER" id="PTHR11360">
    <property type="entry name" value="MONOCARBOXYLATE TRANSPORTER"/>
    <property type="match status" value="1"/>
</dbReference>
<dbReference type="InterPro" id="IPR011701">
    <property type="entry name" value="MFS"/>
</dbReference>
<dbReference type="EMBL" id="BMZS01000003">
    <property type="protein sequence ID" value="GHD45376.1"/>
    <property type="molecule type" value="Genomic_DNA"/>
</dbReference>
<sequence length="413" mass="43328">MSSTASPHPAPADYGWRTPLVVILAGCLIAMVGFGIRSVFGLFLEPMTVAHGWDRSTFGLAMAIQNLLWGVGVPIAGMIADRYGPSRVLAAGAVVYAVGVWGFAHAGTAFELHLFGGVLTGLGVAFTAFSLAMAAMAKVVGPERRSLALGLGTASGSFGQVVFSPLGQAFIHQFGWEPALGYLALSALLVIPLAFVLPNVQAPKGETMQNQSLMQALREASGHRGYVLLTVGFFVCGFHVAFITVHFPAYVTDLGLDPAVGATALALVGFFNIAGSFGSGMFGQRFSKKTGLAWIYFLRSVAIVGLLLAPKTDLTIYLFAGAMGLLWLSTVPLTTGIVAQVFGVRYMATLFGVVFLSHQLGSFLGVWLGGYLYDTVGSYDGVWWAGVALGLVAAGIHVAIDEKPLARLTPATA</sequence>
<evidence type="ECO:0000313" key="7">
    <source>
        <dbReference type="Proteomes" id="UP000630353"/>
    </source>
</evidence>
<feature type="transmembrane region" description="Helical" evidence="4">
    <location>
        <begin position="259"/>
        <end position="279"/>
    </location>
</feature>
<keyword evidence="2 4" id="KW-1133">Transmembrane helix</keyword>
<feature type="transmembrane region" description="Helical" evidence="4">
    <location>
        <begin position="316"/>
        <end position="339"/>
    </location>
</feature>
<dbReference type="Pfam" id="PF07690">
    <property type="entry name" value="MFS_1"/>
    <property type="match status" value="1"/>
</dbReference>
<feature type="transmembrane region" description="Helical" evidence="4">
    <location>
        <begin position="346"/>
        <end position="369"/>
    </location>
</feature>
<dbReference type="InterPro" id="IPR050327">
    <property type="entry name" value="Proton-linked_MCT"/>
</dbReference>
<feature type="transmembrane region" description="Helical" evidence="4">
    <location>
        <begin position="179"/>
        <end position="200"/>
    </location>
</feature>
<evidence type="ECO:0000256" key="1">
    <source>
        <dbReference type="ARBA" id="ARBA00022692"/>
    </source>
</evidence>
<feature type="transmembrane region" description="Helical" evidence="4">
    <location>
        <begin position="56"/>
        <end position="76"/>
    </location>
</feature>
<evidence type="ECO:0000259" key="5">
    <source>
        <dbReference type="PROSITE" id="PS50850"/>
    </source>
</evidence>
<keyword evidence="3 4" id="KW-0472">Membrane</keyword>
<dbReference type="Gene3D" id="1.20.1250.20">
    <property type="entry name" value="MFS general substrate transporter like domains"/>
    <property type="match status" value="1"/>
</dbReference>
<comment type="caution">
    <text evidence="6">The sequence shown here is derived from an EMBL/GenBank/DDBJ whole genome shotgun (WGS) entry which is preliminary data.</text>
</comment>
<feature type="transmembrane region" description="Helical" evidence="4">
    <location>
        <begin position="112"/>
        <end position="135"/>
    </location>
</feature>
<dbReference type="AlphaFoldDB" id="A0A919CPV7"/>
<protein>
    <submittedName>
        <fullName evidence="6">MFS transporter</fullName>
    </submittedName>
</protein>
<feature type="transmembrane region" description="Helical" evidence="4">
    <location>
        <begin position="381"/>
        <end position="400"/>
    </location>
</feature>
<evidence type="ECO:0000256" key="4">
    <source>
        <dbReference type="SAM" id="Phobius"/>
    </source>
</evidence>
<proteinExistence type="predicted"/>
<dbReference type="CDD" id="cd17355">
    <property type="entry name" value="MFS_YcxA_like"/>
    <property type="match status" value="1"/>
</dbReference>
<evidence type="ECO:0000313" key="6">
    <source>
        <dbReference type="EMBL" id="GHD45376.1"/>
    </source>
</evidence>
<dbReference type="GO" id="GO:0022857">
    <property type="term" value="F:transmembrane transporter activity"/>
    <property type="evidence" value="ECO:0007669"/>
    <property type="project" value="InterPro"/>
</dbReference>
<evidence type="ECO:0000256" key="2">
    <source>
        <dbReference type="ARBA" id="ARBA00022989"/>
    </source>
</evidence>
<keyword evidence="1 4" id="KW-0812">Transmembrane</keyword>
<dbReference type="PROSITE" id="PS50850">
    <property type="entry name" value="MFS"/>
    <property type="match status" value="1"/>
</dbReference>
<feature type="domain" description="Major facilitator superfamily (MFS) profile" evidence="5">
    <location>
        <begin position="19"/>
        <end position="405"/>
    </location>
</feature>
<accession>A0A919CPV7</accession>
<organism evidence="6 7">
    <name type="scientific">Thalassobaculum fulvum</name>
    <dbReference type="NCBI Taxonomy" id="1633335"/>
    <lineage>
        <taxon>Bacteria</taxon>
        <taxon>Pseudomonadati</taxon>
        <taxon>Pseudomonadota</taxon>
        <taxon>Alphaproteobacteria</taxon>
        <taxon>Rhodospirillales</taxon>
        <taxon>Thalassobaculaceae</taxon>
        <taxon>Thalassobaculum</taxon>
    </lineage>
</organism>
<keyword evidence="7" id="KW-1185">Reference proteome</keyword>
<feature type="transmembrane region" description="Helical" evidence="4">
    <location>
        <begin position="88"/>
        <end position="106"/>
    </location>
</feature>
<feature type="transmembrane region" description="Helical" evidence="4">
    <location>
        <begin position="147"/>
        <end position="167"/>
    </location>
</feature>
<dbReference type="InterPro" id="IPR036259">
    <property type="entry name" value="MFS_trans_sf"/>
</dbReference>
<feature type="transmembrane region" description="Helical" evidence="4">
    <location>
        <begin position="20"/>
        <end position="44"/>
    </location>
</feature>
<feature type="transmembrane region" description="Helical" evidence="4">
    <location>
        <begin position="291"/>
        <end position="310"/>
    </location>
</feature>
<gene>
    <name evidence="6" type="ORF">GCM10017083_13230</name>
</gene>
<reference evidence="6" key="2">
    <citation type="submission" date="2020-09" db="EMBL/GenBank/DDBJ databases">
        <authorList>
            <person name="Sun Q."/>
            <person name="Kim S."/>
        </authorList>
    </citation>
    <scope>NUCLEOTIDE SEQUENCE</scope>
    <source>
        <strain evidence="6">KCTC 42651</strain>
    </source>
</reference>
<evidence type="ECO:0000256" key="3">
    <source>
        <dbReference type="ARBA" id="ARBA00023136"/>
    </source>
</evidence>
<dbReference type="InterPro" id="IPR020846">
    <property type="entry name" value="MFS_dom"/>
</dbReference>
<dbReference type="PANTHER" id="PTHR11360:SF284">
    <property type="entry name" value="EG:103B4.3 PROTEIN-RELATED"/>
    <property type="match status" value="1"/>
</dbReference>
<dbReference type="Proteomes" id="UP000630353">
    <property type="component" value="Unassembled WGS sequence"/>
</dbReference>